<dbReference type="EMBL" id="CP001804">
    <property type="protein sequence ID" value="ACY15228.1"/>
    <property type="molecule type" value="Genomic_DNA"/>
</dbReference>
<keyword evidence="3" id="KW-1185">Reference proteome</keyword>
<proteinExistence type="predicted"/>
<dbReference type="HOGENOM" id="CLU_041125_1_0_7"/>
<evidence type="ECO:0000313" key="3">
    <source>
        <dbReference type="Proteomes" id="UP000001880"/>
    </source>
</evidence>
<dbReference type="InterPro" id="IPR038717">
    <property type="entry name" value="Tc1-like_DDE_dom"/>
</dbReference>
<name>D0LN51_HALO1</name>
<evidence type="ECO:0000313" key="2">
    <source>
        <dbReference type="EMBL" id="ACY15228.1"/>
    </source>
</evidence>
<evidence type="ECO:0000259" key="1">
    <source>
        <dbReference type="Pfam" id="PF13358"/>
    </source>
</evidence>
<reference evidence="2 3" key="1">
    <citation type="journal article" date="2010" name="Stand. Genomic Sci.">
        <title>Complete genome sequence of Haliangium ochraceum type strain (SMP-2).</title>
        <authorList>
            <consortium name="US DOE Joint Genome Institute (JGI-PGF)"/>
            <person name="Ivanova N."/>
            <person name="Daum C."/>
            <person name="Lang E."/>
            <person name="Abt B."/>
            <person name="Kopitz M."/>
            <person name="Saunders E."/>
            <person name="Lapidus A."/>
            <person name="Lucas S."/>
            <person name="Glavina Del Rio T."/>
            <person name="Nolan M."/>
            <person name="Tice H."/>
            <person name="Copeland A."/>
            <person name="Cheng J.F."/>
            <person name="Chen F."/>
            <person name="Bruce D."/>
            <person name="Goodwin L."/>
            <person name="Pitluck S."/>
            <person name="Mavromatis K."/>
            <person name="Pati A."/>
            <person name="Mikhailova N."/>
            <person name="Chen A."/>
            <person name="Palaniappan K."/>
            <person name="Land M."/>
            <person name="Hauser L."/>
            <person name="Chang Y.J."/>
            <person name="Jeffries C.D."/>
            <person name="Detter J.C."/>
            <person name="Brettin T."/>
            <person name="Rohde M."/>
            <person name="Goker M."/>
            <person name="Bristow J."/>
            <person name="Markowitz V."/>
            <person name="Eisen J.A."/>
            <person name="Hugenholtz P."/>
            <person name="Kyrpides N.C."/>
            <person name="Klenk H.P."/>
        </authorList>
    </citation>
    <scope>NUCLEOTIDE SEQUENCE [LARGE SCALE GENOMIC DNA]</scope>
    <source>
        <strain evidence="3">DSM 14365 / CIP 107738 / JCM 11303 / AJ 13395 / SMP-2</strain>
    </source>
</reference>
<sequence length="172" mass="20123">MEGILEPYAEPPDPKKPVVCFDETPMQFIGEKRPPLPVRSGQPALCDYEYKRDGTANLFLYVDRHRCWHHVEVTEYRANEDFARRMRALVDTHYPDAARIRVVLDNLTTYSAAALYATFPAPEARRRLRRLHFHFTPKRASWLNMVEIEITVRLRQCVDRRIPDRGAPSSKN</sequence>
<dbReference type="AlphaFoldDB" id="D0LN51"/>
<feature type="domain" description="Tc1-like transposase DDE" evidence="1">
    <location>
        <begin position="17"/>
        <end position="165"/>
    </location>
</feature>
<dbReference type="Pfam" id="PF13358">
    <property type="entry name" value="DDE_3"/>
    <property type="match status" value="1"/>
</dbReference>
<dbReference type="Proteomes" id="UP000001880">
    <property type="component" value="Chromosome"/>
</dbReference>
<gene>
    <name evidence="2" type="ordered locus">Hoch_2698</name>
</gene>
<organism evidence="2 3">
    <name type="scientific">Haliangium ochraceum (strain DSM 14365 / JCM 11303 / SMP-2)</name>
    <dbReference type="NCBI Taxonomy" id="502025"/>
    <lineage>
        <taxon>Bacteria</taxon>
        <taxon>Pseudomonadati</taxon>
        <taxon>Myxococcota</taxon>
        <taxon>Polyangia</taxon>
        <taxon>Haliangiales</taxon>
        <taxon>Kofleriaceae</taxon>
        <taxon>Haliangium</taxon>
    </lineage>
</organism>
<dbReference type="KEGG" id="hoh:Hoch_2698"/>
<dbReference type="eggNOG" id="COG3335">
    <property type="taxonomic scope" value="Bacteria"/>
</dbReference>
<protein>
    <submittedName>
        <fullName evidence="2">Transposase</fullName>
    </submittedName>
</protein>
<dbReference type="STRING" id="502025.Hoch_2698"/>
<accession>D0LN51</accession>